<dbReference type="SUPFAM" id="SSF111342">
    <property type="entry name" value="CbiD-like"/>
    <property type="match status" value="1"/>
</dbReference>
<keyword evidence="4 5" id="KW-0949">S-adenosyl-L-methionine</keyword>
<dbReference type="PIRSF" id="PIRSF026782">
    <property type="entry name" value="CbiD"/>
    <property type="match status" value="1"/>
</dbReference>
<comment type="pathway">
    <text evidence="5">Cofactor biosynthesis; adenosylcobalamin biosynthesis; cob(II)yrinate a,c-diamide from sirohydrochlorin (anaerobic route): step 6/10.</text>
</comment>
<evidence type="ECO:0000313" key="7">
    <source>
        <dbReference type="Proteomes" id="UP000279029"/>
    </source>
</evidence>
<evidence type="ECO:0000256" key="4">
    <source>
        <dbReference type="ARBA" id="ARBA00022691"/>
    </source>
</evidence>
<dbReference type="PANTHER" id="PTHR35863">
    <property type="entry name" value="COBALT-PRECORRIN-5B C(1)-METHYLTRANSFERASE"/>
    <property type="match status" value="1"/>
</dbReference>
<keyword evidence="7" id="KW-1185">Reference proteome</keyword>
<dbReference type="PANTHER" id="PTHR35863:SF1">
    <property type="entry name" value="COBALT-PRECORRIN-5B C(1)-METHYLTRANSFERASE"/>
    <property type="match status" value="1"/>
</dbReference>
<organism evidence="6 7">
    <name type="scientific">Petrocella atlantisensis</name>
    <dbReference type="NCBI Taxonomy" id="2173034"/>
    <lineage>
        <taxon>Bacteria</taxon>
        <taxon>Bacillati</taxon>
        <taxon>Bacillota</taxon>
        <taxon>Clostridia</taxon>
        <taxon>Lachnospirales</taxon>
        <taxon>Vallitaleaceae</taxon>
        <taxon>Petrocella</taxon>
    </lineage>
</organism>
<dbReference type="InterPro" id="IPR036074">
    <property type="entry name" value="CbiD_sf"/>
</dbReference>
<evidence type="ECO:0000256" key="5">
    <source>
        <dbReference type="HAMAP-Rule" id="MF_00787"/>
    </source>
</evidence>
<dbReference type="RefSeq" id="WP_125135644.1">
    <property type="nucleotide sequence ID" value="NZ_LR130778.1"/>
</dbReference>
<comment type="function">
    <text evidence="5">Catalyzes the methylation of C-1 in cobalt-precorrin-5B to form cobalt-precorrin-6A.</text>
</comment>
<keyword evidence="1 5" id="KW-0169">Cobalamin biosynthesis</keyword>
<dbReference type="GO" id="GO:0019251">
    <property type="term" value="P:anaerobic cobalamin biosynthetic process"/>
    <property type="evidence" value="ECO:0007669"/>
    <property type="project" value="UniProtKB-UniRule"/>
</dbReference>
<dbReference type="AlphaFoldDB" id="A0A3P7NS98"/>
<dbReference type="UniPathway" id="UPA00148">
    <property type="reaction ID" value="UER00227"/>
</dbReference>
<comment type="catalytic activity">
    <reaction evidence="5">
        <text>Co-precorrin-5B + S-adenosyl-L-methionine = Co-precorrin-6A + S-adenosyl-L-homocysteine</text>
        <dbReference type="Rhea" id="RHEA:26285"/>
        <dbReference type="ChEBI" id="CHEBI:57856"/>
        <dbReference type="ChEBI" id="CHEBI:59789"/>
        <dbReference type="ChEBI" id="CHEBI:60063"/>
        <dbReference type="ChEBI" id="CHEBI:60064"/>
        <dbReference type="EC" id="2.1.1.195"/>
    </reaction>
</comment>
<protein>
    <recommendedName>
        <fullName evidence="5">Cobalt-precorrin-5B C(1)-methyltransferase</fullName>
        <ecNumber evidence="5">2.1.1.195</ecNumber>
    </recommendedName>
    <alternativeName>
        <fullName evidence="5">Cobalt-precorrin-6A synthase</fullName>
    </alternativeName>
</protein>
<dbReference type="KEGG" id="cbar:PATL70BA_0230"/>
<proteinExistence type="inferred from homology"/>
<name>A0A3P7NS98_9FIRM</name>
<dbReference type="OrthoDB" id="6439987at2"/>
<dbReference type="NCBIfam" id="TIGR00312">
    <property type="entry name" value="cbiD"/>
    <property type="match status" value="1"/>
</dbReference>
<dbReference type="GO" id="GO:0032259">
    <property type="term" value="P:methylation"/>
    <property type="evidence" value="ECO:0007669"/>
    <property type="project" value="UniProtKB-KW"/>
</dbReference>
<dbReference type="Gene3D" id="3.30.2110.10">
    <property type="entry name" value="CbiD-like"/>
    <property type="match status" value="1"/>
</dbReference>
<dbReference type="Proteomes" id="UP000279029">
    <property type="component" value="Chromosome"/>
</dbReference>
<dbReference type="EMBL" id="LR130778">
    <property type="protein sequence ID" value="VDN46074.1"/>
    <property type="molecule type" value="Genomic_DNA"/>
</dbReference>
<sequence length="377" mass="41265">MPFYMKQTIAMDKMQVILEGKIYRRGFTTGTTAAAAAKAAAMYWKTGKIPKVVEVTLPSNEMVRLKVEEAWIKGHAYCASVVKDGGDDIDVTNGLILSAEVVVLGQSKSLDIQVLGGVGVGIITKNGLQRNIGEPAINPVPLKMIEEGIKEILGNGYQVEVTIHVPKGEEVAKRTFNPRLGVEGGISIIGSTGIVEPMSEEAWKKSLEIELSQKVNLGQKKIVMVPGNHGEKFAMASLNYSKDQIVMMSNFVGHMLMEACRLGVEEVILVGHIGKLIKIAGGNFHTHNRVSDGRMDVLCNHLAKIRGDYNLIDQVRESNTTDEAVALIDEAGLEAVYESIARVIKEKAEHYTYDQLKVEVALYNMKGRLLAKTMNDD</sequence>
<evidence type="ECO:0000256" key="1">
    <source>
        <dbReference type="ARBA" id="ARBA00022573"/>
    </source>
</evidence>
<keyword evidence="3 5" id="KW-0808">Transferase</keyword>
<accession>A0A3P7NS98</accession>
<evidence type="ECO:0000256" key="3">
    <source>
        <dbReference type="ARBA" id="ARBA00022679"/>
    </source>
</evidence>
<evidence type="ECO:0000313" key="6">
    <source>
        <dbReference type="EMBL" id="VDN46074.1"/>
    </source>
</evidence>
<keyword evidence="2 5" id="KW-0489">Methyltransferase</keyword>
<comment type="similarity">
    <text evidence="5">Belongs to the CbiD family.</text>
</comment>
<dbReference type="HAMAP" id="MF_00787">
    <property type="entry name" value="CbiD"/>
    <property type="match status" value="1"/>
</dbReference>
<dbReference type="EC" id="2.1.1.195" evidence="5"/>
<dbReference type="InterPro" id="IPR002748">
    <property type="entry name" value="CbiD"/>
</dbReference>
<dbReference type="GO" id="GO:0043780">
    <property type="term" value="F:cobalt-precorrin-5B C1-methyltransferase activity"/>
    <property type="evidence" value="ECO:0007669"/>
    <property type="project" value="RHEA"/>
</dbReference>
<dbReference type="Pfam" id="PF01888">
    <property type="entry name" value="CbiD"/>
    <property type="match status" value="1"/>
</dbReference>
<evidence type="ECO:0000256" key="2">
    <source>
        <dbReference type="ARBA" id="ARBA00022603"/>
    </source>
</evidence>
<reference evidence="6 7" key="1">
    <citation type="submission" date="2018-09" db="EMBL/GenBank/DDBJ databases">
        <authorList>
            <person name="Postec A."/>
        </authorList>
    </citation>
    <scope>NUCLEOTIDE SEQUENCE [LARGE SCALE GENOMIC DNA]</scope>
    <source>
        <strain evidence="6">70B-A</strain>
    </source>
</reference>
<gene>
    <name evidence="5 6" type="primary">cbiD</name>
    <name evidence="6" type="ORF">PATL70BA_0230</name>
</gene>